<dbReference type="PIRSF" id="PIRSF005624">
    <property type="entry name" value="Ni-bind_GTPase"/>
    <property type="match status" value="1"/>
</dbReference>
<dbReference type="PANTHER" id="PTHR30134">
    <property type="entry name" value="HYDROGENASE PROTEIN ASSEMBLY PROTEIN, NICKEL CHAPERONE"/>
    <property type="match status" value="1"/>
</dbReference>
<dbReference type="GO" id="GO:0005525">
    <property type="term" value="F:GTP binding"/>
    <property type="evidence" value="ECO:0007669"/>
    <property type="project" value="UniProtKB-KW"/>
</dbReference>
<keyword evidence="6" id="KW-0862">Zinc</keyword>
<sequence length="224" mass="24227">MTTLEIRQAITAANDRLAENLRQRFADYGVLVLNLIASPGAGKTALLEKTIVALGSRFTINVIEGDPYTRLDSERIIHAGGGGVQINTEGGCHLDARMVSEVIDRFDLADTDLIVIENVGNLLCPAAWDLGQDVTVVVTSLTEGTDKPLKYPETFARAQVVVINKIDLEPHLSATAADLKTNVRTINPDMSVFEVSCLAGTGLESWHHWVAEAIKTKKGIRGHA</sequence>
<dbReference type="GO" id="GO:0008270">
    <property type="term" value="F:zinc ion binding"/>
    <property type="evidence" value="ECO:0007669"/>
    <property type="project" value="TreeGrafter"/>
</dbReference>
<keyword evidence="2" id="KW-0533">Nickel</keyword>
<keyword evidence="7" id="KW-0342">GTP-binding</keyword>
<dbReference type="PANTHER" id="PTHR30134:SF2">
    <property type="entry name" value="HYDROGENASE MATURATION FACTOR HYPB"/>
    <property type="match status" value="1"/>
</dbReference>
<dbReference type="GO" id="GO:0051604">
    <property type="term" value="P:protein maturation"/>
    <property type="evidence" value="ECO:0007669"/>
    <property type="project" value="InterPro"/>
</dbReference>
<evidence type="ECO:0000259" key="8">
    <source>
        <dbReference type="Pfam" id="PF02492"/>
    </source>
</evidence>
<dbReference type="InterPro" id="IPR027417">
    <property type="entry name" value="P-loop_NTPase"/>
</dbReference>
<feature type="domain" description="CobW/HypB/UreG nucleotide-binding" evidence="8">
    <location>
        <begin position="34"/>
        <end position="193"/>
    </location>
</feature>
<dbReference type="GO" id="GO:0003924">
    <property type="term" value="F:GTPase activity"/>
    <property type="evidence" value="ECO:0007669"/>
    <property type="project" value="InterPro"/>
</dbReference>
<dbReference type="NCBIfam" id="TIGR00073">
    <property type="entry name" value="hypB"/>
    <property type="match status" value="1"/>
</dbReference>
<keyword evidence="3" id="KW-0479">Metal-binding</keyword>
<dbReference type="KEGG" id="dwd:DSCW_31100"/>
<protein>
    <submittedName>
        <fullName evidence="9">Hydrogenase nickel incorporation protein HypB</fullName>
    </submittedName>
</protein>
<keyword evidence="5" id="KW-0378">Hydrolase</keyword>
<proteinExistence type="inferred from homology"/>
<dbReference type="OrthoDB" id="9802035at2"/>
<evidence type="ECO:0000256" key="2">
    <source>
        <dbReference type="ARBA" id="ARBA00022596"/>
    </source>
</evidence>
<dbReference type="RefSeq" id="WP_155304590.1">
    <property type="nucleotide sequence ID" value="NZ_AP021875.1"/>
</dbReference>
<dbReference type="Proteomes" id="UP000427769">
    <property type="component" value="Chromosome"/>
</dbReference>
<evidence type="ECO:0000256" key="7">
    <source>
        <dbReference type="ARBA" id="ARBA00023134"/>
    </source>
</evidence>
<evidence type="ECO:0000256" key="1">
    <source>
        <dbReference type="ARBA" id="ARBA00006211"/>
    </source>
</evidence>
<evidence type="ECO:0000256" key="3">
    <source>
        <dbReference type="ARBA" id="ARBA00022723"/>
    </source>
</evidence>
<dbReference type="AlphaFoldDB" id="A0A5K7Z743"/>
<dbReference type="InterPro" id="IPR003495">
    <property type="entry name" value="CobW/HypB/UreG_nucleotide-bd"/>
</dbReference>
<evidence type="ECO:0000256" key="4">
    <source>
        <dbReference type="ARBA" id="ARBA00022741"/>
    </source>
</evidence>
<evidence type="ECO:0000313" key="9">
    <source>
        <dbReference type="EMBL" id="BBO75693.1"/>
    </source>
</evidence>
<name>A0A5K7Z743_9BACT</name>
<evidence type="ECO:0000313" key="10">
    <source>
        <dbReference type="Proteomes" id="UP000427769"/>
    </source>
</evidence>
<dbReference type="InterPro" id="IPR004392">
    <property type="entry name" value="Hyd_mat_HypB"/>
</dbReference>
<keyword evidence="4" id="KW-0547">Nucleotide-binding</keyword>
<keyword evidence="10" id="KW-1185">Reference proteome</keyword>
<organism evidence="9 10">
    <name type="scientific">Desulfosarcina widdelii</name>
    <dbReference type="NCBI Taxonomy" id="947919"/>
    <lineage>
        <taxon>Bacteria</taxon>
        <taxon>Pseudomonadati</taxon>
        <taxon>Thermodesulfobacteriota</taxon>
        <taxon>Desulfobacteria</taxon>
        <taxon>Desulfobacterales</taxon>
        <taxon>Desulfosarcinaceae</taxon>
        <taxon>Desulfosarcina</taxon>
    </lineage>
</organism>
<gene>
    <name evidence="9" type="primary">hypB_1</name>
    <name evidence="9" type="ORF">DSCW_31100</name>
</gene>
<evidence type="ECO:0000256" key="6">
    <source>
        <dbReference type="ARBA" id="ARBA00022833"/>
    </source>
</evidence>
<evidence type="ECO:0000256" key="5">
    <source>
        <dbReference type="ARBA" id="ARBA00022801"/>
    </source>
</evidence>
<accession>A0A5K7Z743</accession>
<dbReference type="EMBL" id="AP021875">
    <property type="protein sequence ID" value="BBO75693.1"/>
    <property type="molecule type" value="Genomic_DNA"/>
</dbReference>
<comment type="similarity">
    <text evidence="1">Belongs to the SIMIBI class G3E GTPase family. HypB/HupM subfamily.</text>
</comment>
<dbReference type="Gene3D" id="3.40.50.300">
    <property type="entry name" value="P-loop containing nucleotide triphosphate hydrolases"/>
    <property type="match status" value="1"/>
</dbReference>
<dbReference type="Pfam" id="PF02492">
    <property type="entry name" value="cobW"/>
    <property type="match status" value="1"/>
</dbReference>
<reference evidence="9 10" key="1">
    <citation type="submission" date="2019-11" db="EMBL/GenBank/DDBJ databases">
        <title>Comparative genomics of hydrocarbon-degrading Desulfosarcina strains.</title>
        <authorList>
            <person name="Watanabe M."/>
            <person name="Kojima H."/>
            <person name="Fukui M."/>
        </authorList>
    </citation>
    <scope>NUCLEOTIDE SEQUENCE [LARGE SCALE GENOMIC DNA]</scope>
    <source>
        <strain evidence="9 10">PP31</strain>
    </source>
</reference>
<dbReference type="SUPFAM" id="SSF52540">
    <property type="entry name" value="P-loop containing nucleoside triphosphate hydrolases"/>
    <property type="match status" value="1"/>
</dbReference>
<dbReference type="GO" id="GO:0016151">
    <property type="term" value="F:nickel cation binding"/>
    <property type="evidence" value="ECO:0007669"/>
    <property type="project" value="InterPro"/>
</dbReference>